<sequence length="151" mass="17143">MHGLMSYRCFGRARSFYRAEHAFDRCLTILLELLSDDSRFFRKGFFRKEESISKNTIQREIMICMDGMIRWNDTGSRTGMIRHENLGLVELVNKNATVGRVHEPNRTVLDPGRITNALQRSIPGSSGNRFAVSSDSLLGGSKPTEKDSDRS</sequence>
<name>A0A8S9IM61_BRACR</name>
<accession>A0A8S9IM61</accession>
<gene>
    <name evidence="3" type="ORF">DY000_02015376</name>
    <name evidence="2" type="ORF">F2Q70_00003470</name>
</gene>
<dbReference type="EMBL" id="QGKV02000759">
    <property type="protein sequence ID" value="KAF3563802.1"/>
    <property type="molecule type" value="Genomic_DNA"/>
</dbReference>
<proteinExistence type="predicted"/>
<reference evidence="3" key="2">
    <citation type="submission" date="2019-12" db="EMBL/GenBank/DDBJ databases">
        <authorList>
            <person name="Studholme D.J."/>
            <person name="Sarris P."/>
        </authorList>
    </citation>
    <scope>NUCLEOTIDE SEQUENCE</scope>
    <source>
        <strain evidence="3">PFS-1207/04</strain>
        <tissue evidence="3">Leaf</tissue>
    </source>
</reference>
<evidence type="ECO:0000313" key="3">
    <source>
        <dbReference type="EMBL" id="KAF3563802.1"/>
    </source>
</evidence>
<dbReference type="EMBL" id="QGKY02001015">
    <property type="protein sequence ID" value="KAF2570938.1"/>
    <property type="molecule type" value="Genomic_DNA"/>
</dbReference>
<evidence type="ECO:0000256" key="1">
    <source>
        <dbReference type="SAM" id="MobiDB-lite"/>
    </source>
</evidence>
<comment type="caution">
    <text evidence="2">The sequence shown here is derived from an EMBL/GenBank/DDBJ whole genome shotgun (WGS) entry which is preliminary data.</text>
</comment>
<dbReference type="AlphaFoldDB" id="A0A8S9IM61"/>
<reference evidence="2" key="1">
    <citation type="submission" date="2019-12" db="EMBL/GenBank/DDBJ databases">
        <title>Genome sequencing and annotation of Brassica cretica.</title>
        <authorList>
            <person name="Studholme D.J."/>
            <person name="Sarris P.F."/>
        </authorList>
    </citation>
    <scope>NUCLEOTIDE SEQUENCE</scope>
    <source>
        <strain evidence="2">PFS-102/07</strain>
        <tissue evidence="2">Leaf</tissue>
    </source>
</reference>
<keyword evidence="4" id="KW-1185">Reference proteome</keyword>
<organism evidence="2">
    <name type="scientific">Brassica cretica</name>
    <name type="common">Mustard</name>
    <dbReference type="NCBI Taxonomy" id="69181"/>
    <lineage>
        <taxon>Eukaryota</taxon>
        <taxon>Viridiplantae</taxon>
        <taxon>Streptophyta</taxon>
        <taxon>Embryophyta</taxon>
        <taxon>Tracheophyta</taxon>
        <taxon>Spermatophyta</taxon>
        <taxon>Magnoliopsida</taxon>
        <taxon>eudicotyledons</taxon>
        <taxon>Gunneridae</taxon>
        <taxon>Pentapetalae</taxon>
        <taxon>rosids</taxon>
        <taxon>malvids</taxon>
        <taxon>Brassicales</taxon>
        <taxon>Brassicaceae</taxon>
        <taxon>Brassiceae</taxon>
        <taxon>Brassica</taxon>
    </lineage>
</organism>
<evidence type="ECO:0000313" key="2">
    <source>
        <dbReference type="EMBL" id="KAF2570938.1"/>
    </source>
</evidence>
<reference evidence="3 4" key="3">
    <citation type="journal article" date="2020" name="BMC Genomics">
        <title>Intraspecific diversification of the crop wild relative Brassica cretica Lam. using demographic model selection.</title>
        <authorList>
            <person name="Kioukis A."/>
            <person name="Michalopoulou V.A."/>
            <person name="Briers L."/>
            <person name="Pirintsos S."/>
            <person name="Studholme D.J."/>
            <person name="Pavlidis P."/>
            <person name="Sarris P.F."/>
        </authorList>
    </citation>
    <scope>NUCLEOTIDE SEQUENCE [LARGE SCALE GENOMIC DNA]</scope>
    <source>
        <strain evidence="4">cv. PFS-1207/04</strain>
        <strain evidence="3">PFS-1207/04</strain>
    </source>
</reference>
<dbReference type="Proteomes" id="UP000266723">
    <property type="component" value="Unassembled WGS sequence"/>
</dbReference>
<feature type="region of interest" description="Disordered" evidence="1">
    <location>
        <begin position="120"/>
        <end position="151"/>
    </location>
</feature>
<protein>
    <submittedName>
        <fullName evidence="2">Uncharacterized protein</fullName>
    </submittedName>
</protein>
<evidence type="ECO:0000313" key="4">
    <source>
        <dbReference type="Proteomes" id="UP000266723"/>
    </source>
</evidence>
<feature type="compositionally biased region" description="Polar residues" evidence="1">
    <location>
        <begin position="120"/>
        <end position="136"/>
    </location>
</feature>